<dbReference type="EMBL" id="PJNE01000001">
    <property type="protein sequence ID" value="PKW27183.1"/>
    <property type="molecule type" value="Genomic_DNA"/>
</dbReference>
<evidence type="ECO:0008006" key="3">
    <source>
        <dbReference type="Google" id="ProtNLM"/>
    </source>
</evidence>
<accession>A0A2N3YJZ6</accession>
<evidence type="ECO:0000313" key="2">
    <source>
        <dbReference type="Proteomes" id="UP000233781"/>
    </source>
</evidence>
<sequence>MRRQADRLREAVRQATARDRTDEVLFAMGQLQCSLQEVRRPTTLNDAEFKVFSQYGEDGAIQFLLRHVAPCDPSFIEIGVQSYRESNTRFLASNNNWRGLAIDGSSDHLAFIRGTELGWRADVLPVRTFVTKENINDVIESHGYTGDVGLVSIDVDGMDYWLLEALEVVRPTILIVEFNSIFGPSAAVTVPYTPTFVCGEAHWSHQYFGASLSALTALADRKGYALVGATKHAVNAFFVLRESLGDLNEVPPASAWRPSRFLSSRNQQGDLSYVRDHVDRLRLIADLPLSVLPSGQEREIRDIFDL</sequence>
<evidence type="ECO:0000313" key="1">
    <source>
        <dbReference type="EMBL" id="PKW27183.1"/>
    </source>
</evidence>
<keyword evidence="2" id="KW-1185">Reference proteome</keyword>
<organism evidence="1 2">
    <name type="scientific">Phycicoccus duodecadis</name>
    <dbReference type="NCBI Taxonomy" id="173053"/>
    <lineage>
        <taxon>Bacteria</taxon>
        <taxon>Bacillati</taxon>
        <taxon>Actinomycetota</taxon>
        <taxon>Actinomycetes</taxon>
        <taxon>Micrococcales</taxon>
        <taxon>Intrasporangiaceae</taxon>
        <taxon>Phycicoccus</taxon>
    </lineage>
</organism>
<name>A0A2N3YJZ6_9MICO</name>
<dbReference type="Proteomes" id="UP000233781">
    <property type="component" value="Unassembled WGS sequence"/>
</dbReference>
<reference evidence="1 2" key="1">
    <citation type="submission" date="2017-12" db="EMBL/GenBank/DDBJ databases">
        <title>Sequencing the genomes of 1000 Actinobacteria strains.</title>
        <authorList>
            <person name="Klenk H.-P."/>
        </authorList>
    </citation>
    <scope>NUCLEOTIDE SEQUENCE [LARGE SCALE GENOMIC DNA]</scope>
    <source>
        <strain evidence="1 2">DSM 12806</strain>
    </source>
</reference>
<proteinExistence type="predicted"/>
<gene>
    <name evidence="1" type="ORF">ATL31_2021</name>
</gene>
<protein>
    <recommendedName>
        <fullName evidence="3">FkbM family methyltransferase</fullName>
    </recommendedName>
</protein>
<dbReference type="AlphaFoldDB" id="A0A2N3YJZ6"/>
<comment type="caution">
    <text evidence="1">The sequence shown here is derived from an EMBL/GenBank/DDBJ whole genome shotgun (WGS) entry which is preliminary data.</text>
</comment>